<feature type="transmembrane region" description="Helical" evidence="2">
    <location>
        <begin position="60"/>
        <end position="78"/>
    </location>
</feature>
<feature type="transmembrane region" description="Helical" evidence="2">
    <location>
        <begin position="90"/>
        <end position="110"/>
    </location>
</feature>
<evidence type="ECO:0000256" key="1">
    <source>
        <dbReference type="SAM" id="MobiDB-lite"/>
    </source>
</evidence>
<dbReference type="NCBIfam" id="NF041646">
    <property type="entry name" value="VC0807_fam"/>
    <property type="match status" value="1"/>
</dbReference>
<accession>A0ABR6BJF1</accession>
<feature type="transmembrane region" description="Helical" evidence="2">
    <location>
        <begin position="178"/>
        <end position="197"/>
    </location>
</feature>
<gene>
    <name evidence="3" type="ORF">BC739_004229</name>
</gene>
<keyword evidence="4" id="KW-1185">Reference proteome</keyword>
<sequence length="239" mass="25797">MTDKLRTVLPMVLDVVLPIGGYYLLHAFGVGDFWALTIAGLATAANALVNTVRRGRLDTLGVLVLVMLGLSIALIFVTGDPRFLLAKGNVYVTLAGLYVLGTTVFGRPLSYLGAKPMATRGDPLRELAYERVWHNRAPFRRAHRVLSAVWGLAMLGNAAGSLAIIYSHSVAEVSESVLLSQAPGIAMLAIMVVSVRFTRPRLRTLVDAEHAALTHESRPTDAESRPADAESRPGARESR</sequence>
<feature type="transmembrane region" description="Helical" evidence="2">
    <location>
        <begin position="7"/>
        <end position="25"/>
    </location>
</feature>
<name>A0ABR6BJF1_9PSEU</name>
<proteinExistence type="predicted"/>
<dbReference type="EMBL" id="JACJID010000003">
    <property type="protein sequence ID" value="MBA8927023.1"/>
    <property type="molecule type" value="Genomic_DNA"/>
</dbReference>
<evidence type="ECO:0000256" key="2">
    <source>
        <dbReference type="SAM" id="Phobius"/>
    </source>
</evidence>
<comment type="caution">
    <text evidence="3">The sequence shown here is derived from an EMBL/GenBank/DDBJ whole genome shotgun (WGS) entry which is preliminary data.</text>
</comment>
<protein>
    <submittedName>
        <fullName evidence="3">Signal transduction histidine kinase</fullName>
    </submittedName>
</protein>
<feature type="transmembrane region" description="Helical" evidence="2">
    <location>
        <begin position="31"/>
        <end position="48"/>
    </location>
</feature>
<evidence type="ECO:0000313" key="3">
    <source>
        <dbReference type="EMBL" id="MBA8927023.1"/>
    </source>
</evidence>
<keyword evidence="2" id="KW-0812">Transmembrane</keyword>
<dbReference type="RefSeq" id="WP_182838160.1">
    <property type="nucleotide sequence ID" value="NZ_BAAABQ010000074.1"/>
</dbReference>
<keyword evidence="3" id="KW-0808">Transferase</keyword>
<keyword evidence="3" id="KW-0418">Kinase</keyword>
<evidence type="ECO:0000313" key="4">
    <source>
        <dbReference type="Proteomes" id="UP000517916"/>
    </source>
</evidence>
<organism evidence="3 4">
    <name type="scientific">Kutzneria viridogrisea</name>
    <dbReference type="NCBI Taxonomy" id="47990"/>
    <lineage>
        <taxon>Bacteria</taxon>
        <taxon>Bacillati</taxon>
        <taxon>Actinomycetota</taxon>
        <taxon>Actinomycetes</taxon>
        <taxon>Pseudonocardiales</taxon>
        <taxon>Pseudonocardiaceae</taxon>
        <taxon>Kutzneria</taxon>
    </lineage>
</organism>
<feature type="region of interest" description="Disordered" evidence="1">
    <location>
        <begin position="213"/>
        <end position="239"/>
    </location>
</feature>
<reference evidence="3 4" key="1">
    <citation type="submission" date="2020-08" db="EMBL/GenBank/DDBJ databases">
        <title>Genomic Encyclopedia of Archaeal and Bacterial Type Strains, Phase II (KMG-II): from individual species to whole genera.</title>
        <authorList>
            <person name="Goeker M."/>
        </authorList>
    </citation>
    <scope>NUCLEOTIDE SEQUENCE [LARGE SCALE GENOMIC DNA]</scope>
    <source>
        <strain evidence="3 4">DSM 43850</strain>
    </source>
</reference>
<dbReference type="GO" id="GO:0016301">
    <property type="term" value="F:kinase activity"/>
    <property type="evidence" value="ECO:0007669"/>
    <property type="project" value="UniProtKB-KW"/>
</dbReference>
<dbReference type="Proteomes" id="UP000517916">
    <property type="component" value="Unassembled WGS sequence"/>
</dbReference>
<feature type="transmembrane region" description="Helical" evidence="2">
    <location>
        <begin position="145"/>
        <end position="166"/>
    </location>
</feature>
<keyword evidence="2" id="KW-0472">Membrane</keyword>
<keyword evidence="2" id="KW-1133">Transmembrane helix</keyword>